<comment type="caution">
    <text evidence="1">The sequence shown here is derived from an EMBL/GenBank/DDBJ whole genome shotgun (WGS) entry which is preliminary data.</text>
</comment>
<dbReference type="PATRIC" id="fig|1549858.7.peg.2656"/>
<dbReference type="Proteomes" id="UP000033203">
    <property type="component" value="Unassembled WGS sequence"/>
</dbReference>
<proteinExistence type="predicted"/>
<gene>
    <name evidence="1" type="ORF">SR41_13480</name>
</gene>
<accession>A0A0D1JZJ8</accession>
<reference evidence="1 2" key="1">
    <citation type="submission" date="2015-01" db="EMBL/GenBank/DDBJ databases">
        <title>Genome of Sphingomonas taxi strain 30a.</title>
        <authorList>
            <person name="Eevers N."/>
            <person name="Van Hamme J."/>
            <person name="Bottos E."/>
            <person name="Weyens N."/>
            <person name="Vangronsveld J."/>
        </authorList>
    </citation>
    <scope>NUCLEOTIDE SEQUENCE [LARGE SCALE GENOMIC DNA]</scope>
    <source>
        <strain evidence="1 2">30a</strain>
    </source>
</reference>
<dbReference type="RefSeq" id="WP_017980274.1">
    <property type="nucleotide sequence ID" value="NZ_CP023705.1"/>
</dbReference>
<sequence length="84" mass="9251">MNAPVSINAPLDPATLAIVEELARSRGITGEEFAADAIRKVAEHDIELRAFIQEGIDSIERDGGISQEDMEAWFEERVAARKRG</sequence>
<dbReference type="AlphaFoldDB" id="A0A0D1JZJ8"/>
<evidence type="ECO:0000313" key="1">
    <source>
        <dbReference type="EMBL" id="KIU26633.1"/>
    </source>
</evidence>
<dbReference type="EMBL" id="JXTP01000068">
    <property type="protein sequence ID" value="KIU26633.1"/>
    <property type="molecule type" value="Genomic_DNA"/>
</dbReference>
<evidence type="ECO:0000313" key="2">
    <source>
        <dbReference type="Proteomes" id="UP000033203"/>
    </source>
</evidence>
<evidence type="ECO:0008006" key="3">
    <source>
        <dbReference type="Google" id="ProtNLM"/>
    </source>
</evidence>
<dbReference type="GeneID" id="93797298"/>
<protein>
    <recommendedName>
        <fullName evidence="3">CopG family transcriptional regulator</fullName>
    </recommendedName>
</protein>
<name>A0A0D1JZJ8_9SPHN</name>
<organism evidence="1 2">
    <name type="scientific">Sphingomonas melonis</name>
    <dbReference type="NCBI Taxonomy" id="152682"/>
    <lineage>
        <taxon>Bacteria</taxon>
        <taxon>Pseudomonadati</taxon>
        <taxon>Pseudomonadota</taxon>
        <taxon>Alphaproteobacteria</taxon>
        <taxon>Sphingomonadales</taxon>
        <taxon>Sphingomonadaceae</taxon>
        <taxon>Sphingomonas</taxon>
    </lineage>
</organism>